<organism evidence="2 3">
    <name type="scientific">Chitinophaga terrae</name>
    <name type="common">ex Kim and Jung 2007</name>
    <dbReference type="NCBI Taxonomy" id="408074"/>
    <lineage>
        <taxon>Bacteria</taxon>
        <taxon>Pseudomonadati</taxon>
        <taxon>Bacteroidota</taxon>
        <taxon>Chitinophagia</taxon>
        <taxon>Chitinophagales</taxon>
        <taxon>Chitinophagaceae</taxon>
        <taxon>Chitinophaga</taxon>
    </lineage>
</organism>
<protein>
    <submittedName>
        <fullName evidence="2">Outer membrane protein beta-barrel domain-containing protein</fullName>
    </submittedName>
</protein>
<dbReference type="Pfam" id="PF13568">
    <property type="entry name" value="OMP_b-brl_2"/>
    <property type="match status" value="1"/>
</dbReference>
<evidence type="ECO:0000259" key="1">
    <source>
        <dbReference type="Pfam" id="PF13568"/>
    </source>
</evidence>
<keyword evidence="3" id="KW-1185">Reference proteome</keyword>
<dbReference type="InterPro" id="IPR025665">
    <property type="entry name" value="Beta-barrel_OMP_2"/>
</dbReference>
<evidence type="ECO:0000313" key="3">
    <source>
        <dbReference type="Proteomes" id="UP000199656"/>
    </source>
</evidence>
<evidence type="ECO:0000313" key="2">
    <source>
        <dbReference type="EMBL" id="SEB09216.1"/>
    </source>
</evidence>
<dbReference type="AlphaFoldDB" id="A0A1H4GHZ0"/>
<dbReference type="OrthoDB" id="981722at2"/>
<dbReference type="STRING" id="408074.SAMN05660909_05375"/>
<feature type="domain" description="Outer membrane protein beta-barrel" evidence="1">
    <location>
        <begin position="21"/>
        <end position="198"/>
    </location>
</feature>
<sequence>MKFFTLILATSIASSAFGQTSLGVRGGFLRTEFVSTSPSSRTSSSDNWTAGLYANVPLKNNFYIQVGANYAIKGATVGLGNPHPDYIITTDVSRVKLNYLELPVNFVYKINTGIGKIVFGGGPYGAYCVRGSYKVDIYENGNKVQSNFQRINFNATPNVMGTGSELHRWDAGVDATAGVEFNCFLTLGFHYSRGLVDVDKGVGELKNQFYGVKLGILFDREDW</sequence>
<dbReference type="Proteomes" id="UP000199656">
    <property type="component" value="Unassembled WGS sequence"/>
</dbReference>
<dbReference type="RefSeq" id="WP_089765903.1">
    <property type="nucleotide sequence ID" value="NZ_BKAT01000064.1"/>
</dbReference>
<proteinExistence type="predicted"/>
<accession>A0A1H4GHZ0</accession>
<dbReference type="EMBL" id="FNRL01000041">
    <property type="protein sequence ID" value="SEB09216.1"/>
    <property type="molecule type" value="Genomic_DNA"/>
</dbReference>
<gene>
    <name evidence="2" type="ORF">SAMN05660909_05375</name>
</gene>
<name>A0A1H4GHZ0_9BACT</name>
<reference evidence="3" key="1">
    <citation type="submission" date="2016-10" db="EMBL/GenBank/DDBJ databases">
        <authorList>
            <person name="Varghese N."/>
            <person name="Submissions S."/>
        </authorList>
    </citation>
    <scope>NUCLEOTIDE SEQUENCE [LARGE SCALE GENOMIC DNA]</scope>
    <source>
        <strain evidence="3">DSM 23920</strain>
    </source>
</reference>